<feature type="region of interest" description="Disordered" evidence="1">
    <location>
        <begin position="67"/>
        <end position="114"/>
    </location>
</feature>
<evidence type="ECO:0000256" key="1">
    <source>
        <dbReference type="SAM" id="MobiDB-lite"/>
    </source>
</evidence>
<keyword evidence="2" id="KW-1185">Reference proteome</keyword>
<dbReference type="GeneID" id="125179092"/>
<feature type="non-terminal residue" evidence="3">
    <location>
        <position position="140"/>
    </location>
</feature>
<name>A0A979FV25_HYAAZ</name>
<dbReference type="Proteomes" id="UP000694843">
    <property type="component" value="Unplaced"/>
</dbReference>
<protein>
    <submittedName>
        <fullName evidence="3">Coiled-coil domain-containing protein 1-like</fullName>
    </submittedName>
</protein>
<proteinExistence type="predicted"/>
<feature type="compositionally biased region" description="Basic and acidic residues" evidence="1">
    <location>
        <begin position="1"/>
        <end position="20"/>
    </location>
</feature>
<feature type="region of interest" description="Disordered" evidence="1">
    <location>
        <begin position="1"/>
        <end position="42"/>
    </location>
</feature>
<dbReference type="KEGG" id="hazt:125179092"/>
<organism evidence="2 3">
    <name type="scientific">Hyalella azteca</name>
    <name type="common">Amphipod</name>
    <dbReference type="NCBI Taxonomy" id="294128"/>
    <lineage>
        <taxon>Eukaryota</taxon>
        <taxon>Metazoa</taxon>
        <taxon>Ecdysozoa</taxon>
        <taxon>Arthropoda</taxon>
        <taxon>Crustacea</taxon>
        <taxon>Multicrustacea</taxon>
        <taxon>Malacostraca</taxon>
        <taxon>Eumalacostraca</taxon>
        <taxon>Peracarida</taxon>
        <taxon>Amphipoda</taxon>
        <taxon>Senticaudata</taxon>
        <taxon>Talitrida</taxon>
        <taxon>Talitroidea</taxon>
        <taxon>Hyalellidae</taxon>
        <taxon>Hyalella</taxon>
    </lineage>
</organism>
<reference evidence="3" key="1">
    <citation type="submission" date="2025-08" db="UniProtKB">
        <authorList>
            <consortium name="RefSeq"/>
        </authorList>
    </citation>
    <scope>IDENTIFICATION</scope>
</reference>
<gene>
    <name evidence="3" type="primary">LOC125179092</name>
</gene>
<feature type="compositionally biased region" description="Polar residues" evidence="1">
    <location>
        <begin position="22"/>
        <end position="42"/>
    </location>
</feature>
<feature type="compositionally biased region" description="Acidic residues" evidence="1">
    <location>
        <begin position="89"/>
        <end position="114"/>
    </location>
</feature>
<dbReference type="AlphaFoldDB" id="A0A979FV25"/>
<dbReference type="RefSeq" id="XP_047740202.1">
    <property type="nucleotide sequence ID" value="XM_047884246.1"/>
</dbReference>
<evidence type="ECO:0000313" key="2">
    <source>
        <dbReference type="Proteomes" id="UP000694843"/>
    </source>
</evidence>
<evidence type="ECO:0000313" key="3">
    <source>
        <dbReference type="RefSeq" id="XP_047740202.1"/>
    </source>
</evidence>
<accession>A0A979FV25</accession>
<sequence length="140" mass="15583">MGTRERENCSQSENQDRGDLSEASTNHKLGDPRTNSITSACTDHSVSADIDERAVEAGHGIEFLDVCEPHRTARSTPTASLPEDHSHDDVDDDVDGDDDDDDDNLDDEFDENLDDFYEEIDVAHEELHDTSFEGSCDVLR</sequence>